<dbReference type="GO" id="GO:0050118">
    <property type="term" value="F:N-acetyldiaminopimelate deacetylase activity"/>
    <property type="evidence" value="ECO:0007669"/>
    <property type="project" value="UniProtKB-ARBA"/>
</dbReference>
<dbReference type="InterPro" id="IPR011650">
    <property type="entry name" value="Peptidase_M20_dimer"/>
</dbReference>
<keyword evidence="2" id="KW-0479">Metal-binding</keyword>
<dbReference type="AlphaFoldDB" id="H3KI72"/>
<feature type="domain" description="Peptidase M20 dimerisation" evidence="3">
    <location>
        <begin position="152"/>
        <end position="249"/>
    </location>
</feature>
<dbReference type="NCBIfam" id="TIGR01891">
    <property type="entry name" value="amidohydrolases"/>
    <property type="match status" value="1"/>
</dbReference>
<feature type="binding site" evidence="2">
    <location>
        <position position="128"/>
    </location>
    <ligand>
        <name>Mn(2+)</name>
        <dbReference type="ChEBI" id="CHEBI:29035"/>
        <label>2</label>
    </ligand>
</feature>
<evidence type="ECO:0000256" key="2">
    <source>
        <dbReference type="PIRSR" id="PIRSR005962-1"/>
    </source>
</evidence>
<dbReference type="EMBL" id="AFBQ01000379">
    <property type="protein sequence ID" value="EHY30184.1"/>
    <property type="molecule type" value="Genomic_DNA"/>
</dbReference>
<keyword evidence="2" id="KW-0464">Manganese</keyword>
<dbReference type="PANTHER" id="PTHR11014">
    <property type="entry name" value="PEPTIDASE M20 FAMILY MEMBER"/>
    <property type="match status" value="1"/>
</dbReference>
<comment type="cofactor">
    <cofactor evidence="2">
        <name>Mn(2+)</name>
        <dbReference type="ChEBI" id="CHEBI:29035"/>
    </cofactor>
    <text evidence="2">The Mn(2+) ion enhances activity.</text>
</comment>
<dbReference type="PIRSF" id="PIRSF005962">
    <property type="entry name" value="Pept_M20D_amidohydro"/>
    <property type="match status" value="1"/>
</dbReference>
<dbReference type="Gene3D" id="3.30.70.360">
    <property type="match status" value="1"/>
</dbReference>
<feature type="binding site" evidence="2">
    <location>
        <position position="102"/>
    </location>
    <ligand>
        <name>Mn(2+)</name>
        <dbReference type="ChEBI" id="CHEBI:29035"/>
        <label>2</label>
    </ligand>
</feature>
<feature type="binding site" evidence="2">
    <location>
        <position position="69"/>
    </location>
    <ligand>
        <name>Mn(2+)</name>
        <dbReference type="ChEBI" id="CHEBI:29035"/>
        <label>2</label>
    </ligand>
</feature>
<keyword evidence="1 4" id="KW-0378">Hydrolase</keyword>
<sequence length="358" mass="37795">MRVAKWLSDHGVTAIENETLESALFVTVEGIRPGPTNALRADMDALPMTDASGAPYASQTPGCAHTCGHDGHTTWLAGALAALQAENDFPGRVLGIFQPAEEIGTGAMAVVKAGALRKYDVREIYGMHAEPSVDAGKMGFKVGPMQAAADFFYVTIEGKGGHGARPQMAVDPIPCGAELVGALQTVVTRRIDPTQPVVISVCSFVAGSTPACNVIPATAELSGTVRTFDAETRKKVRAEMAKTVKAVAEAHGCVGSLRIEDFGNPVINHPETTAFARAAADELYGEGTGVDFPLTMGGEDFSEYQAVVPGTMIRFGVRDAKHQASLHHPKFDFNDRVLGGAATFLAETVRKRLAMLAD</sequence>
<protein>
    <submittedName>
        <fullName evidence="4">Amidohydrolase</fullName>
    </submittedName>
</protein>
<dbReference type="SUPFAM" id="SSF53187">
    <property type="entry name" value="Zn-dependent exopeptidases"/>
    <property type="match status" value="1"/>
</dbReference>
<dbReference type="PATRIC" id="fig|762967.3.peg.1950"/>
<feature type="binding site" evidence="2">
    <location>
        <position position="327"/>
    </location>
    <ligand>
        <name>Mn(2+)</name>
        <dbReference type="ChEBI" id="CHEBI:29035"/>
        <label>2</label>
    </ligand>
</feature>
<dbReference type="Proteomes" id="UP000004956">
    <property type="component" value="Unassembled WGS sequence"/>
</dbReference>
<name>H3KI72_9BURK</name>
<dbReference type="Pfam" id="PF07687">
    <property type="entry name" value="M20_dimer"/>
    <property type="match status" value="1"/>
</dbReference>
<dbReference type="PANTHER" id="PTHR11014:SF63">
    <property type="entry name" value="METALLOPEPTIDASE, PUTATIVE (AFU_ORTHOLOGUE AFUA_6G09600)-RELATED"/>
    <property type="match status" value="1"/>
</dbReference>
<dbReference type="STRING" id="762967.HMPREF9440_02474"/>
<dbReference type="InterPro" id="IPR036264">
    <property type="entry name" value="Bact_exopeptidase_dim_dom"/>
</dbReference>
<evidence type="ECO:0000313" key="4">
    <source>
        <dbReference type="EMBL" id="EHY30184.1"/>
    </source>
</evidence>
<evidence type="ECO:0000313" key="5">
    <source>
        <dbReference type="Proteomes" id="UP000004956"/>
    </source>
</evidence>
<reference evidence="4 5" key="1">
    <citation type="submission" date="2011-11" db="EMBL/GenBank/DDBJ databases">
        <authorList>
            <person name="Weinstock G."/>
            <person name="Sodergren E."/>
            <person name="Clifton S."/>
            <person name="Fulton L."/>
            <person name="Fulton B."/>
            <person name="Courtney L."/>
            <person name="Fronick C."/>
            <person name="Harrison M."/>
            <person name="Strong C."/>
            <person name="Farmer C."/>
            <person name="Delahaunty K."/>
            <person name="Markovic C."/>
            <person name="Hall O."/>
            <person name="Minx P."/>
            <person name="Tomlinson C."/>
            <person name="Mitreva M."/>
            <person name="Hou S."/>
            <person name="Chen J."/>
            <person name="Wollam A."/>
            <person name="Pepin K.H."/>
            <person name="Johnson M."/>
            <person name="Bhonagiri V."/>
            <person name="Zhang X."/>
            <person name="Suruliraj S."/>
            <person name="Warren W."/>
            <person name="Chinwalla A."/>
            <person name="Mardis E.R."/>
            <person name="Wilson R.K."/>
        </authorList>
    </citation>
    <scope>NUCLEOTIDE SEQUENCE [LARGE SCALE GENOMIC DNA]</scope>
    <source>
        <strain evidence="4 5">YIT 11816</strain>
    </source>
</reference>
<dbReference type="InterPro" id="IPR017439">
    <property type="entry name" value="Amidohydrolase"/>
</dbReference>
<accession>H3KI72</accession>
<dbReference type="GO" id="GO:0019877">
    <property type="term" value="P:diaminopimelate biosynthetic process"/>
    <property type="evidence" value="ECO:0007669"/>
    <property type="project" value="UniProtKB-ARBA"/>
</dbReference>
<dbReference type="FunFam" id="3.30.70.360:FF:000001">
    <property type="entry name" value="N-acetyldiaminopimelate deacetylase"/>
    <property type="match status" value="1"/>
</dbReference>
<feature type="binding site" evidence="2">
    <location>
        <position position="67"/>
    </location>
    <ligand>
        <name>Mn(2+)</name>
        <dbReference type="ChEBI" id="CHEBI:29035"/>
        <label>2</label>
    </ligand>
</feature>
<dbReference type="SUPFAM" id="SSF55031">
    <property type="entry name" value="Bacterial exopeptidase dimerisation domain"/>
    <property type="match status" value="1"/>
</dbReference>
<evidence type="ECO:0000256" key="1">
    <source>
        <dbReference type="ARBA" id="ARBA00022801"/>
    </source>
</evidence>
<proteinExistence type="predicted"/>
<comment type="caution">
    <text evidence="4">The sequence shown here is derived from an EMBL/GenBank/DDBJ whole genome shotgun (WGS) entry which is preliminary data.</text>
</comment>
<dbReference type="CDD" id="cd03886">
    <property type="entry name" value="M20_Acy1"/>
    <property type="match status" value="1"/>
</dbReference>
<dbReference type="GO" id="GO:0046872">
    <property type="term" value="F:metal ion binding"/>
    <property type="evidence" value="ECO:0007669"/>
    <property type="project" value="UniProtKB-KW"/>
</dbReference>
<gene>
    <name evidence="4" type="ORF">HMPREF9440_02474</name>
</gene>
<keyword evidence="5" id="KW-1185">Reference proteome</keyword>
<dbReference type="Pfam" id="PF01546">
    <property type="entry name" value="Peptidase_M20"/>
    <property type="match status" value="1"/>
</dbReference>
<organism evidence="4 5">
    <name type="scientific">Sutterella parvirubra YIT 11816</name>
    <dbReference type="NCBI Taxonomy" id="762967"/>
    <lineage>
        <taxon>Bacteria</taxon>
        <taxon>Pseudomonadati</taxon>
        <taxon>Pseudomonadota</taxon>
        <taxon>Betaproteobacteria</taxon>
        <taxon>Burkholderiales</taxon>
        <taxon>Sutterellaceae</taxon>
        <taxon>Sutterella</taxon>
    </lineage>
</organism>
<dbReference type="Gene3D" id="3.40.630.10">
    <property type="entry name" value="Zn peptidases"/>
    <property type="match status" value="1"/>
</dbReference>
<dbReference type="HOGENOM" id="CLU_023257_1_1_4"/>
<dbReference type="InterPro" id="IPR002933">
    <property type="entry name" value="Peptidase_M20"/>
</dbReference>
<evidence type="ECO:0000259" key="3">
    <source>
        <dbReference type="Pfam" id="PF07687"/>
    </source>
</evidence>